<dbReference type="PANTHER" id="PTHR47129">
    <property type="entry name" value="QUINONE OXIDOREDUCTASE 2"/>
    <property type="match status" value="1"/>
</dbReference>
<dbReference type="OrthoDB" id="10254221at2759"/>
<dbReference type="InterPro" id="IPR036291">
    <property type="entry name" value="NAD(P)-bd_dom_sf"/>
</dbReference>
<dbReference type="Proteomes" id="UP000789508">
    <property type="component" value="Unassembled WGS sequence"/>
</dbReference>
<dbReference type="PANTHER" id="PTHR47129:SF1">
    <property type="entry name" value="NMRA-LIKE DOMAIN-CONTAINING PROTEIN"/>
    <property type="match status" value="1"/>
</dbReference>
<evidence type="ECO:0000313" key="3">
    <source>
        <dbReference type="Proteomes" id="UP000789508"/>
    </source>
</evidence>
<gene>
    <name evidence="2" type="ORF">ALEPTO_LOCUS10773</name>
</gene>
<reference evidence="2" key="1">
    <citation type="submission" date="2021-06" db="EMBL/GenBank/DDBJ databases">
        <authorList>
            <person name="Kallberg Y."/>
            <person name="Tangrot J."/>
            <person name="Rosling A."/>
        </authorList>
    </citation>
    <scope>NUCLEOTIDE SEQUENCE</scope>
    <source>
        <strain evidence="2">FL130A</strain>
    </source>
</reference>
<comment type="caution">
    <text evidence="2">The sequence shown here is derived from an EMBL/GenBank/DDBJ whole genome shotgun (WGS) entry which is preliminary data.</text>
</comment>
<dbReference type="Gene3D" id="3.40.50.720">
    <property type="entry name" value="NAD(P)-binding Rossmann-like Domain"/>
    <property type="match status" value="1"/>
</dbReference>
<dbReference type="AlphaFoldDB" id="A0A9N9EGR7"/>
<sequence length="345" mass="40511">MSSKVQDEKPKKRAIAVNATDRWVGNSIAHGLLKRENNYDDKETEIIALTRNPQSPNVKKLEREGAKIRETNYTKKESLERALQGVNTLVHLIEDDKNCVRFAEELVKAAKSQQVSNIILISFIGADEELTDVHRIAHNVEKLLEKEFQNYKIIRLNWTHQCFFYFTKSIQEEGIIKMTLDAENERLNPIDFSDIVRAIDDLVKNKEGCANEKKIIYNLTGYKAFTPKDLVTMINDAIRPGRVEYRRVNNEELARYFRTLRSERKDIEYDPRRFFPLSDFEIKKLLDLLCYVKNGRDAGKSFDDFKEITGKEPKPVDYFFKENANEFTPKKNDLYRGRYRYFSRL</sequence>
<dbReference type="InterPro" id="IPR016040">
    <property type="entry name" value="NAD(P)-bd_dom"/>
</dbReference>
<dbReference type="SUPFAM" id="SSF51735">
    <property type="entry name" value="NAD(P)-binding Rossmann-fold domains"/>
    <property type="match status" value="1"/>
</dbReference>
<dbReference type="EMBL" id="CAJVPS010013604">
    <property type="protein sequence ID" value="CAG8677936.1"/>
    <property type="molecule type" value="Genomic_DNA"/>
</dbReference>
<organism evidence="2 3">
    <name type="scientific">Ambispora leptoticha</name>
    <dbReference type="NCBI Taxonomy" id="144679"/>
    <lineage>
        <taxon>Eukaryota</taxon>
        <taxon>Fungi</taxon>
        <taxon>Fungi incertae sedis</taxon>
        <taxon>Mucoromycota</taxon>
        <taxon>Glomeromycotina</taxon>
        <taxon>Glomeromycetes</taxon>
        <taxon>Archaeosporales</taxon>
        <taxon>Ambisporaceae</taxon>
        <taxon>Ambispora</taxon>
    </lineage>
</organism>
<evidence type="ECO:0000313" key="2">
    <source>
        <dbReference type="EMBL" id="CAG8677936.1"/>
    </source>
</evidence>
<feature type="domain" description="NAD(P)-binding" evidence="1">
    <location>
        <begin position="42"/>
        <end position="158"/>
    </location>
</feature>
<proteinExistence type="predicted"/>
<accession>A0A9N9EGR7</accession>
<protein>
    <submittedName>
        <fullName evidence="2">7125_t:CDS:1</fullName>
    </submittedName>
</protein>
<dbReference type="InterPro" id="IPR052718">
    <property type="entry name" value="NmrA-type_oxidoreductase"/>
</dbReference>
<name>A0A9N9EGR7_9GLOM</name>
<dbReference type="Pfam" id="PF13460">
    <property type="entry name" value="NAD_binding_10"/>
    <property type="match status" value="1"/>
</dbReference>
<keyword evidence="3" id="KW-1185">Reference proteome</keyword>
<evidence type="ECO:0000259" key="1">
    <source>
        <dbReference type="Pfam" id="PF13460"/>
    </source>
</evidence>